<sequence>MASTHLNLGETAKTFRDLHRPGRPLVLANVYDMLSAKTVAGLSSCHALATASYSVALAAGTTDDELTLDQNMAAARQIGRVAAAHGKPLTVDLQDGYGDRLADAVRQVIAAGAVGINLEDYDRGAKAFYSVDEAAARVRTAVQVAAGDAPVAGGLRDFVVNARCDTLVQGGELAEVIERGKSYLDAGATSVFVWGGRQRGVSRAEVEQLVTAFDGRLSVSFKWEDGLTVAELAAMGVARISVGPAIMFFAMAEYERRARLLLDQAQY</sequence>
<comment type="caution">
    <text evidence="1">The sequence shown here is derived from an EMBL/GenBank/DDBJ whole genome shotgun (WGS) entry which is preliminary data.</text>
</comment>
<gene>
    <name evidence="1" type="ORF">CLCR_05097</name>
</gene>
<dbReference type="SUPFAM" id="SSF51621">
    <property type="entry name" value="Phosphoenolpyruvate/pyruvate domain"/>
    <property type="match status" value="1"/>
</dbReference>
<evidence type="ECO:0000313" key="2">
    <source>
        <dbReference type="Proteomes" id="UP000094526"/>
    </source>
</evidence>
<reference evidence="2" key="1">
    <citation type="submission" date="2015-07" db="EMBL/GenBank/DDBJ databases">
        <authorList>
            <person name="Teixeira M.M."/>
            <person name="Souza R.C."/>
            <person name="Almeida L.G."/>
            <person name="Vicente V.A."/>
            <person name="de Hoog S."/>
            <person name="Bocca A.L."/>
            <person name="de Almeida S.R."/>
            <person name="Vasconcelos A.T."/>
            <person name="Felipe M.S."/>
        </authorList>
    </citation>
    <scope>NUCLEOTIDE SEQUENCE [LARGE SCALE GENOMIC DNA]</scope>
    <source>
        <strain evidence="2">KSF</strain>
    </source>
</reference>
<dbReference type="PANTHER" id="PTHR42905:SF16">
    <property type="entry name" value="CARBOXYPHOSPHONOENOLPYRUVATE PHOSPHONOMUTASE-LIKE PROTEIN (AFU_ORTHOLOGUE AFUA_5G07230)"/>
    <property type="match status" value="1"/>
</dbReference>
<dbReference type="VEuPathDB" id="FungiDB:CLCR_05097"/>
<dbReference type="STRING" id="86049.A0A1C1CKW7"/>
<dbReference type="InterPro" id="IPR039556">
    <property type="entry name" value="ICL/PEPM"/>
</dbReference>
<dbReference type="OrthoDB" id="429143at2759"/>
<dbReference type="InterPro" id="IPR015813">
    <property type="entry name" value="Pyrv/PenolPyrv_kinase-like_dom"/>
</dbReference>
<dbReference type="eggNOG" id="ENOG502RZTD">
    <property type="taxonomic scope" value="Eukaryota"/>
</dbReference>
<dbReference type="Proteomes" id="UP000094526">
    <property type="component" value="Unassembled WGS sequence"/>
</dbReference>
<dbReference type="InterPro" id="IPR040442">
    <property type="entry name" value="Pyrv_kinase-like_dom_sf"/>
</dbReference>
<dbReference type="VEuPathDB" id="FungiDB:G647_02814"/>
<dbReference type="PANTHER" id="PTHR42905">
    <property type="entry name" value="PHOSPHOENOLPYRUVATE CARBOXYLASE"/>
    <property type="match status" value="1"/>
</dbReference>
<keyword evidence="1" id="KW-0670">Pyruvate</keyword>
<dbReference type="EMBL" id="LGRB01000011">
    <property type="protein sequence ID" value="OCT49111.1"/>
    <property type="molecule type" value="Genomic_DNA"/>
</dbReference>
<dbReference type="GO" id="GO:0003824">
    <property type="term" value="F:catalytic activity"/>
    <property type="evidence" value="ECO:0007669"/>
    <property type="project" value="InterPro"/>
</dbReference>
<dbReference type="CDD" id="cd00377">
    <property type="entry name" value="ICL_PEPM"/>
    <property type="match status" value="1"/>
</dbReference>
<accession>A0A1C1CKW7</accession>
<organism evidence="1 2">
    <name type="scientific">Cladophialophora carrionii</name>
    <dbReference type="NCBI Taxonomy" id="86049"/>
    <lineage>
        <taxon>Eukaryota</taxon>
        <taxon>Fungi</taxon>
        <taxon>Dikarya</taxon>
        <taxon>Ascomycota</taxon>
        <taxon>Pezizomycotina</taxon>
        <taxon>Eurotiomycetes</taxon>
        <taxon>Chaetothyriomycetidae</taxon>
        <taxon>Chaetothyriales</taxon>
        <taxon>Herpotrichiellaceae</taxon>
        <taxon>Cladophialophora</taxon>
    </lineage>
</organism>
<dbReference type="AlphaFoldDB" id="A0A1C1CKW7"/>
<name>A0A1C1CKW7_9EURO</name>
<dbReference type="Gene3D" id="3.20.20.60">
    <property type="entry name" value="Phosphoenolpyruvate-binding domains"/>
    <property type="match status" value="1"/>
</dbReference>
<protein>
    <submittedName>
        <fullName evidence="1">Putative carboxyphosphonoenolpyruvate mutase</fullName>
    </submittedName>
</protein>
<dbReference type="Pfam" id="PF13714">
    <property type="entry name" value="PEP_mutase"/>
    <property type="match status" value="1"/>
</dbReference>
<keyword evidence="2" id="KW-1185">Reference proteome</keyword>
<evidence type="ECO:0000313" key="1">
    <source>
        <dbReference type="EMBL" id="OCT49111.1"/>
    </source>
</evidence>
<proteinExistence type="predicted"/>